<protein>
    <recommendedName>
        <fullName evidence="3">Rx N-terminal domain-containing protein</fullName>
    </recommendedName>
</protein>
<dbReference type="AlphaFoldDB" id="A0A087HMY3"/>
<dbReference type="EMBL" id="CM002869">
    <property type="protein sequence ID" value="KFK43485.1"/>
    <property type="molecule type" value="Genomic_DNA"/>
</dbReference>
<proteinExistence type="predicted"/>
<dbReference type="Gramene" id="KFK43485">
    <property type="protein sequence ID" value="KFK43485"/>
    <property type="gene ID" value="AALP_AA1G130800"/>
</dbReference>
<keyword evidence="2" id="KW-1185">Reference proteome</keyword>
<gene>
    <name evidence="1" type="ordered locus">AALP_Aa1g130800</name>
</gene>
<evidence type="ECO:0000313" key="2">
    <source>
        <dbReference type="Proteomes" id="UP000029120"/>
    </source>
</evidence>
<evidence type="ECO:0000313" key="1">
    <source>
        <dbReference type="EMBL" id="KFK43485.1"/>
    </source>
</evidence>
<evidence type="ECO:0008006" key="3">
    <source>
        <dbReference type="Google" id="ProtNLM"/>
    </source>
</evidence>
<dbReference type="eggNOG" id="KOG4658">
    <property type="taxonomic scope" value="Eukaryota"/>
</dbReference>
<reference evidence="2" key="1">
    <citation type="journal article" date="2015" name="Nat. Plants">
        <title>Genome expansion of Arabis alpina linked with retrotransposition and reduced symmetric DNA methylation.</title>
        <authorList>
            <person name="Willing E.M."/>
            <person name="Rawat V."/>
            <person name="Mandakova T."/>
            <person name="Maumus F."/>
            <person name="James G.V."/>
            <person name="Nordstroem K.J."/>
            <person name="Becker C."/>
            <person name="Warthmann N."/>
            <person name="Chica C."/>
            <person name="Szarzynska B."/>
            <person name="Zytnicki M."/>
            <person name="Albani M.C."/>
            <person name="Kiefer C."/>
            <person name="Bergonzi S."/>
            <person name="Castaings L."/>
            <person name="Mateos J.L."/>
            <person name="Berns M.C."/>
            <person name="Bujdoso N."/>
            <person name="Piofczyk T."/>
            <person name="de Lorenzo L."/>
            <person name="Barrero-Sicilia C."/>
            <person name="Mateos I."/>
            <person name="Piednoel M."/>
            <person name="Hagmann J."/>
            <person name="Chen-Min-Tao R."/>
            <person name="Iglesias-Fernandez R."/>
            <person name="Schuster S.C."/>
            <person name="Alonso-Blanco C."/>
            <person name="Roudier F."/>
            <person name="Carbonero P."/>
            <person name="Paz-Ares J."/>
            <person name="Davis S.J."/>
            <person name="Pecinka A."/>
            <person name="Quesneville H."/>
            <person name="Colot V."/>
            <person name="Lysak M.A."/>
            <person name="Weigel D."/>
            <person name="Coupland G."/>
            <person name="Schneeberger K."/>
        </authorList>
    </citation>
    <scope>NUCLEOTIDE SEQUENCE [LARGE SCALE GENOMIC DNA]</scope>
    <source>
        <strain evidence="2">cv. Pajares</strain>
    </source>
</reference>
<accession>A0A087HMY3</accession>
<name>A0A087HMY3_ARAAL</name>
<sequence>MASVQVSCDQMLNSLGSFFCRKLKYIQNLRENLVALEIAMEDLKAV</sequence>
<organism evidence="1 2">
    <name type="scientific">Arabis alpina</name>
    <name type="common">Alpine rock-cress</name>
    <dbReference type="NCBI Taxonomy" id="50452"/>
    <lineage>
        <taxon>Eukaryota</taxon>
        <taxon>Viridiplantae</taxon>
        <taxon>Streptophyta</taxon>
        <taxon>Embryophyta</taxon>
        <taxon>Tracheophyta</taxon>
        <taxon>Spermatophyta</taxon>
        <taxon>Magnoliopsida</taxon>
        <taxon>eudicotyledons</taxon>
        <taxon>Gunneridae</taxon>
        <taxon>Pentapetalae</taxon>
        <taxon>rosids</taxon>
        <taxon>malvids</taxon>
        <taxon>Brassicales</taxon>
        <taxon>Brassicaceae</taxon>
        <taxon>Arabideae</taxon>
        <taxon>Arabis</taxon>
    </lineage>
</organism>
<dbReference type="OrthoDB" id="1110501at2759"/>
<dbReference type="Proteomes" id="UP000029120">
    <property type="component" value="Chromosome 1"/>
</dbReference>